<dbReference type="Proteomes" id="UP000078162">
    <property type="component" value="Chromosome"/>
</dbReference>
<evidence type="ECO:0000256" key="5">
    <source>
        <dbReference type="PIRSR" id="PIRSR001430-1"/>
    </source>
</evidence>
<accession>A0A1A9HTQ7</accession>
<protein>
    <recommendedName>
        <fullName evidence="4">tRNA pseudouridine synthase A</fullName>
        <ecNumber evidence="4">5.4.99.12</ecNumber>
    </recommendedName>
    <alternativeName>
        <fullName evidence="4">tRNA pseudouridine(38-40) synthase</fullName>
    </alternativeName>
    <alternativeName>
        <fullName evidence="4">tRNA pseudouridylate synthase I</fullName>
    </alternativeName>
    <alternativeName>
        <fullName evidence="4">tRNA-uridine isomerase I</fullName>
    </alternativeName>
</protein>
<dbReference type="STRING" id="1806891.Cs308_0209"/>
<dbReference type="EC" id="5.4.99.12" evidence="4"/>
<evidence type="ECO:0000313" key="9">
    <source>
        <dbReference type="EMBL" id="ANH78380.1"/>
    </source>
</evidence>
<evidence type="ECO:0000256" key="4">
    <source>
        <dbReference type="HAMAP-Rule" id="MF_00171"/>
    </source>
</evidence>
<evidence type="ECO:0000256" key="1">
    <source>
        <dbReference type="ARBA" id="ARBA00009375"/>
    </source>
</evidence>
<comment type="subunit">
    <text evidence="4">Homodimer.</text>
</comment>
<dbReference type="InterPro" id="IPR020095">
    <property type="entry name" value="PsdUridine_synth_TruA_C"/>
</dbReference>
<dbReference type="CDD" id="cd02570">
    <property type="entry name" value="PseudoU_synth_EcTruA"/>
    <property type="match status" value="1"/>
</dbReference>
<dbReference type="FunFam" id="3.30.70.580:FF:000001">
    <property type="entry name" value="tRNA pseudouridine synthase A"/>
    <property type="match status" value="1"/>
</dbReference>
<feature type="active site" description="Nucleophile" evidence="4 5">
    <location>
        <position position="52"/>
    </location>
</feature>
<dbReference type="InterPro" id="IPR020094">
    <property type="entry name" value="TruA/RsuA/RluB/E/F_N"/>
</dbReference>
<dbReference type="RefSeq" id="WP_066481501.1">
    <property type="nucleotide sequence ID" value="NZ_CP014639.1"/>
</dbReference>
<reference evidence="10" key="1">
    <citation type="submission" date="2016-03" db="EMBL/GenBank/DDBJ databases">
        <title>Culture-independent genomics supports pathogen discovery for uncultivable bacteria within the genus Chlamydia.</title>
        <authorList>
            <person name="Taylor-Brown A."/>
            <person name="Bachmann N.L."/>
            <person name="Borel N."/>
            <person name="Polkinghorne A."/>
        </authorList>
    </citation>
    <scope>NUCLEOTIDE SEQUENCE [LARGE SCALE GENOMIC DNA]</scope>
    <source>
        <strain evidence="10">2742-308</strain>
    </source>
</reference>
<sequence length="267" mass="30426">MTKAALLLAYQGTEYVGWQLQPHHLSLQEVLERSLKKIIGRHTPVIASGRTDSGVHAYGQVAHFWVPDQPLFNHPERIKKAFNAILPQDIIVRDVAIIDDSFHARYLAIAKEYRYLLSRFPKPLPWQRHFCYSPHHPLIIESMREGCRLLIGTHDFASFANHGRNYNSTIRTLYTLDIMEEENTVTIICKGNGFLYKMVRNLVGALLDIGKGAYPPQHLLKILEQKDRRQGPPAAPARGLSLHHICYPPPYDKFCSKHCSVSSLNEG</sequence>
<dbReference type="GO" id="GO:0160147">
    <property type="term" value="F:tRNA pseudouridine(38-40) synthase activity"/>
    <property type="evidence" value="ECO:0007669"/>
    <property type="project" value="UniProtKB-EC"/>
</dbReference>
<gene>
    <name evidence="4" type="primary">truA</name>
    <name evidence="9" type="ORF">Cs308_0209</name>
</gene>
<dbReference type="PANTHER" id="PTHR11142:SF0">
    <property type="entry name" value="TRNA PSEUDOURIDINE SYNTHASE-LIKE 1"/>
    <property type="match status" value="1"/>
</dbReference>
<comment type="function">
    <text evidence="4">Formation of pseudouridine at positions 38, 39 and 40 in the anticodon stem and loop of transfer RNAs.</text>
</comment>
<proteinExistence type="inferred from homology"/>
<dbReference type="HAMAP" id="MF_00171">
    <property type="entry name" value="TruA"/>
    <property type="match status" value="1"/>
</dbReference>
<dbReference type="OrthoDB" id="9811823at2"/>
<dbReference type="InterPro" id="IPR020097">
    <property type="entry name" value="PsdUridine_synth_TruA_a/b_dom"/>
</dbReference>
<comment type="catalytic activity">
    <reaction evidence="4 7">
        <text>uridine(38/39/40) in tRNA = pseudouridine(38/39/40) in tRNA</text>
        <dbReference type="Rhea" id="RHEA:22376"/>
        <dbReference type="Rhea" id="RHEA-COMP:10085"/>
        <dbReference type="Rhea" id="RHEA-COMP:10087"/>
        <dbReference type="ChEBI" id="CHEBI:65314"/>
        <dbReference type="ChEBI" id="CHEBI:65315"/>
        <dbReference type="EC" id="5.4.99.12"/>
    </reaction>
</comment>
<dbReference type="Gene3D" id="3.30.70.660">
    <property type="entry name" value="Pseudouridine synthase I, catalytic domain, C-terminal subdomain"/>
    <property type="match status" value="1"/>
</dbReference>
<dbReference type="GO" id="GO:0031119">
    <property type="term" value="P:tRNA pseudouridine synthesis"/>
    <property type="evidence" value="ECO:0007669"/>
    <property type="project" value="UniProtKB-UniRule"/>
</dbReference>
<dbReference type="InterPro" id="IPR001406">
    <property type="entry name" value="PsdUridine_synth_TruA"/>
</dbReference>
<dbReference type="GO" id="GO:0003723">
    <property type="term" value="F:RNA binding"/>
    <property type="evidence" value="ECO:0007669"/>
    <property type="project" value="InterPro"/>
</dbReference>
<feature type="domain" description="Pseudouridine synthase I TruA alpha/beta" evidence="8">
    <location>
        <begin position="9"/>
        <end position="106"/>
    </location>
</feature>
<evidence type="ECO:0000256" key="2">
    <source>
        <dbReference type="ARBA" id="ARBA00022694"/>
    </source>
</evidence>
<comment type="similarity">
    <text evidence="1 4 7">Belongs to the tRNA pseudouridine synthase TruA family.</text>
</comment>
<name>A0A1A9HTQ7_9CHLA</name>
<dbReference type="PIRSF" id="PIRSF001430">
    <property type="entry name" value="tRNA_psdUrid_synth"/>
    <property type="match status" value="1"/>
</dbReference>
<evidence type="ECO:0000259" key="8">
    <source>
        <dbReference type="Pfam" id="PF01416"/>
    </source>
</evidence>
<comment type="caution">
    <text evidence="4">Lacks conserved residue(s) required for the propagation of feature annotation.</text>
</comment>
<evidence type="ECO:0000313" key="10">
    <source>
        <dbReference type="Proteomes" id="UP000078162"/>
    </source>
</evidence>
<dbReference type="KEGG" id="csaz:Cs308_0209"/>
<feature type="domain" description="Pseudouridine synthase I TruA alpha/beta" evidence="8">
    <location>
        <begin position="147"/>
        <end position="248"/>
    </location>
</feature>
<keyword evidence="10" id="KW-1185">Reference proteome</keyword>
<evidence type="ECO:0000256" key="3">
    <source>
        <dbReference type="ARBA" id="ARBA00023235"/>
    </source>
</evidence>
<evidence type="ECO:0000256" key="6">
    <source>
        <dbReference type="PIRSR" id="PIRSR001430-2"/>
    </source>
</evidence>
<evidence type="ECO:0000256" key="7">
    <source>
        <dbReference type="RuleBase" id="RU003792"/>
    </source>
</evidence>
<organism evidence="9 10">
    <name type="scientific">Candidatus Chlamydia sanziniae</name>
    <dbReference type="NCBI Taxonomy" id="1806891"/>
    <lineage>
        <taxon>Bacteria</taxon>
        <taxon>Pseudomonadati</taxon>
        <taxon>Chlamydiota</taxon>
        <taxon>Chlamydiia</taxon>
        <taxon>Chlamydiales</taxon>
        <taxon>Chlamydiaceae</taxon>
        <taxon>Chlamydia/Chlamydophila group</taxon>
        <taxon>Chlamydia</taxon>
    </lineage>
</organism>
<dbReference type="NCBIfam" id="TIGR00071">
    <property type="entry name" value="hisT_truA"/>
    <property type="match status" value="1"/>
</dbReference>
<dbReference type="AlphaFoldDB" id="A0A1A9HTQ7"/>
<feature type="binding site" evidence="4 6">
    <location>
        <position position="113"/>
    </location>
    <ligand>
        <name>substrate</name>
    </ligand>
</feature>
<keyword evidence="3 4" id="KW-0413">Isomerase</keyword>
<dbReference type="EMBL" id="CP014639">
    <property type="protein sequence ID" value="ANH78380.1"/>
    <property type="molecule type" value="Genomic_DNA"/>
</dbReference>
<keyword evidence="2 4" id="KW-0819">tRNA processing</keyword>
<dbReference type="PATRIC" id="fig|1806891.3.peg.202"/>
<dbReference type="Gene3D" id="3.30.70.580">
    <property type="entry name" value="Pseudouridine synthase I, catalytic domain, N-terminal subdomain"/>
    <property type="match status" value="1"/>
</dbReference>
<dbReference type="Pfam" id="PF01416">
    <property type="entry name" value="PseudoU_synth_1"/>
    <property type="match status" value="2"/>
</dbReference>
<dbReference type="SUPFAM" id="SSF55120">
    <property type="entry name" value="Pseudouridine synthase"/>
    <property type="match status" value="1"/>
</dbReference>
<dbReference type="PANTHER" id="PTHR11142">
    <property type="entry name" value="PSEUDOURIDYLATE SYNTHASE"/>
    <property type="match status" value="1"/>
</dbReference>
<dbReference type="InterPro" id="IPR020103">
    <property type="entry name" value="PsdUridine_synth_cat_dom_sf"/>
</dbReference>